<dbReference type="GO" id="GO:0046872">
    <property type="term" value="F:metal ion binding"/>
    <property type="evidence" value="ECO:0007669"/>
    <property type="project" value="UniProtKB-KW"/>
</dbReference>
<keyword evidence="6" id="KW-0411">Iron-sulfur</keyword>
<evidence type="ECO:0000256" key="1">
    <source>
        <dbReference type="ARBA" id="ARBA00002494"/>
    </source>
</evidence>
<dbReference type="Pfam" id="PF00355">
    <property type="entry name" value="Rieske"/>
    <property type="match status" value="1"/>
</dbReference>
<evidence type="ECO:0000256" key="10">
    <source>
        <dbReference type="SAM" id="MobiDB-lite"/>
    </source>
</evidence>
<evidence type="ECO:0000256" key="2">
    <source>
        <dbReference type="ARBA" id="ARBA00015816"/>
    </source>
</evidence>
<comment type="caution">
    <text evidence="12">The sequence shown here is derived from an EMBL/GenBank/DDBJ whole genome shotgun (WGS) entry which is preliminary data.</text>
</comment>
<protein>
    <recommendedName>
        <fullName evidence="2">Cytochrome bc1 complex Rieske iron-sulfur subunit</fullName>
    </recommendedName>
    <alternativeName>
        <fullName evidence="8">Cytochrome bc1 reductase complex subunit QcrA</fullName>
    </alternativeName>
</protein>
<dbReference type="RefSeq" id="WP_189163473.1">
    <property type="nucleotide sequence ID" value="NZ_BMNT01000014.1"/>
</dbReference>
<evidence type="ECO:0000256" key="7">
    <source>
        <dbReference type="ARBA" id="ARBA00023157"/>
    </source>
</evidence>
<feature type="region of interest" description="Disordered" evidence="10">
    <location>
        <begin position="134"/>
        <end position="154"/>
    </location>
</feature>
<keyword evidence="5" id="KW-0408">Iron</keyword>
<comment type="cofactor">
    <cofactor evidence="9">
        <name>[2Fe-2S] cluster</name>
        <dbReference type="ChEBI" id="CHEBI:190135"/>
    </cofactor>
</comment>
<proteinExistence type="predicted"/>
<keyword evidence="13" id="KW-1185">Reference proteome</keyword>
<dbReference type="InterPro" id="IPR014349">
    <property type="entry name" value="Rieske_Fe-S_prot"/>
</dbReference>
<reference evidence="12" key="1">
    <citation type="journal article" date="2014" name="Int. J. Syst. Evol. Microbiol.">
        <title>Complete genome sequence of Corynebacterium casei LMG S-19264T (=DSM 44701T), isolated from a smear-ripened cheese.</title>
        <authorList>
            <consortium name="US DOE Joint Genome Institute (JGI-PGF)"/>
            <person name="Walter F."/>
            <person name="Albersmeier A."/>
            <person name="Kalinowski J."/>
            <person name="Ruckert C."/>
        </authorList>
    </citation>
    <scope>NUCLEOTIDE SEQUENCE</scope>
    <source>
        <strain evidence="12">JCM 13064</strain>
    </source>
</reference>
<dbReference type="SUPFAM" id="SSF50022">
    <property type="entry name" value="ISP domain"/>
    <property type="match status" value="1"/>
</dbReference>
<keyword evidence="4" id="KW-0479">Metal-binding</keyword>
<keyword evidence="3" id="KW-0001">2Fe-2S</keyword>
<accession>A0A917R2X7</accession>
<evidence type="ECO:0000256" key="6">
    <source>
        <dbReference type="ARBA" id="ARBA00023014"/>
    </source>
</evidence>
<dbReference type="GO" id="GO:0051537">
    <property type="term" value="F:2 iron, 2 sulfur cluster binding"/>
    <property type="evidence" value="ECO:0007669"/>
    <property type="project" value="UniProtKB-KW"/>
</dbReference>
<dbReference type="Gene3D" id="2.102.10.10">
    <property type="entry name" value="Rieske [2Fe-2S] iron-sulphur domain"/>
    <property type="match status" value="1"/>
</dbReference>
<dbReference type="EMBL" id="BMNT01000014">
    <property type="protein sequence ID" value="GGK84353.1"/>
    <property type="molecule type" value="Genomic_DNA"/>
</dbReference>
<dbReference type="InterPro" id="IPR036922">
    <property type="entry name" value="Rieske_2Fe-2S_sf"/>
</dbReference>
<dbReference type="FunFam" id="2.102.10.10:FF:000016">
    <property type="entry name" value="Nitrite reductase/ring-hydroxylating ferredoxin subunit"/>
    <property type="match status" value="1"/>
</dbReference>
<feature type="domain" description="Rieske" evidence="11">
    <location>
        <begin position="61"/>
        <end position="153"/>
    </location>
</feature>
<evidence type="ECO:0000256" key="5">
    <source>
        <dbReference type="ARBA" id="ARBA00023004"/>
    </source>
</evidence>
<keyword evidence="7" id="KW-1015">Disulfide bond</keyword>
<dbReference type="InterPro" id="IPR006311">
    <property type="entry name" value="TAT_signal"/>
</dbReference>
<dbReference type="InterPro" id="IPR017941">
    <property type="entry name" value="Rieske_2Fe-2S"/>
</dbReference>
<dbReference type="PANTHER" id="PTHR10134">
    <property type="entry name" value="CYTOCHROME B-C1 COMPLEX SUBUNIT RIESKE, MITOCHONDRIAL"/>
    <property type="match status" value="1"/>
</dbReference>
<feature type="compositionally biased region" description="Low complexity" evidence="10">
    <location>
        <begin position="34"/>
        <end position="51"/>
    </location>
</feature>
<reference evidence="12" key="2">
    <citation type="submission" date="2020-09" db="EMBL/GenBank/DDBJ databases">
        <authorList>
            <person name="Sun Q."/>
            <person name="Ohkuma M."/>
        </authorList>
    </citation>
    <scope>NUCLEOTIDE SEQUENCE</scope>
    <source>
        <strain evidence="12">JCM 13064</strain>
    </source>
</reference>
<dbReference type="PROSITE" id="PS51318">
    <property type="entry name" value="TAT"/>
    <property type="match status" value="1"/>
</dbReference>
<sequence>MSEMDTTRRAVMLGAGGAGLAVALTACGGYGTSATTSGGDSAGEPAASSDPGGKDAGSGAGGLAKTSDIPTGGGKIFKDEKIVITQPSDGQFKAFSALCTHQGCPVGSVSGGTINCPCHGSKFKISDGSVVDGPASRPLEEKQIKVDGDSISLA</sequence>
<evidence type="ECO:0000256" key="3">
    <source>
        <dbReference type="ARBA" id="ARBA00022714"/>
    </source>
</evidence>
<dbReference type="GO" id="GO:0016020">
    <property type="term" value="C:membrane"/>
    <property type="evidence" value="ECO:0007669"/>
    <property type="project" value="InterPro"/>
</dbReference>
<evidence type="ECO:0000256" key="4">
    <source>
        <dbReference type="ARBA" id="ARBA00022723"/>
    </source>
</evidence>
<evidence type="ECO:0000256" key="9">
    <source>
        <dbReference type="ARBA" id="ARBA00034078"/>
    </source>
</evidence>
<evidence type="ECO:0000259" key="11">
    <source>
        <dbReference type="PROSITE" id="PS51296"/>
    </source>
</evidence>
<dbReference type="GO" id="GO:0016705">
    <property type="term" value="F:oxidoreductase activity, acting on paired donors, with incorporation or reduction of molecular oxygen"/>
    <property type="evidence" value="ECO:0007669"/>
    <property type="project" value="UniProtKB-ARBA"/>
</dbReference>
<dbReference type="PROSITE" id="PS51296">
    <property type="entry name" value="RIESKE"/>
    <property type="match status" value="1"/>
</dbReference>
<feature type="region of interest" description="Disordered" evidence="10">
    <location>
        <begin position="34"/>
        <end position="74"/>
    </location>
</feature>
<dbReference type="InterPro" id="IPR005805">
    <property type="entry name" value="Rieske_Fe-S_prot_C"/>
</dbReference>
<dbReference type="GO" id="GO:0004497">
    <property type="term" value="F:monooxygenase activity"/>
    <property type="evidence" value="ECO:0007669"/>
    <property type="project" value="UniProtKB-ARBA"/>
</dbReference>
<dbReference type="CDD" id="cd03467">
    <property type="entry name" value="Rieske"/>
    <property type="match status" value="1"/>
</dbReference>
<dbReference type="AlphaFoldDB" id="A0A917R2X7"/>
<comment type="function">
    <text evidence="1">Iron-sulfur subunit of the cytochrome bc1 complex, an essential component of the respiratory electron transport chain required for ATP synthesis. The bc1 complex catalyzes the oxidation of menaquinol and the reduction of cytochrome c in the respiratory chain. The bc1 complex operates through a Q-cycle mechanism that couples electron transfer to generation of the proton gradient that drives ATP synthesis.</text>
</comment>
<dbReference type="Proteomes" id="UP000645217">
    <property type="component" value="Unassembled WGS sequence"/>
</dbReference>
<gene>
    <name evidence="12" type="ORF">GCM10007964_28480</name>
</gene>
<organism evidence="12 13">
    <name type="scientific">Sphaerisporangium melleum</name>
    <dbReference type="NCBI Taxonomy" id="321316"/>
    <lineage>
        <taxon>Bacteria</taxon>
        <taxon>Bacillati</taxon>
        <taxon>Actinomycetota</taxon>
        <taxon>Actinomycetes</taxon>
        <taxon>Streptosporangiales</taxon>
        <taxon>Streptosporangiaceae</taxon>
        <taxon>Sphaerisporangium</taxon>
    </lineage>
</organism>
<name>A0A917R2X7_9ACTN</name>
<feature type="compositionally biased region" description="Basic and acidic residues" evidence="10">
    <location>
        <begin position="138"/>
        <end position="148"/>
    </location>
</feature>
<dbReference type="PRINTS" id="PR00162">
    <property type="entry name" value="RIESKE"/>
</dbReference>
<evidence type="ECO:0000313" key="12">
    <source>
        <dbReference type="EMBL" id="GGK84353.1"/>
    </source>
</evidence>
<evidence type="ECO:0000256" key="8">
    <source>
        <dbReference type="ARBA" id="ARBA00029586"/>
    </source>
</evidence>
<evidence type="ECO:0000313" key="13">
    <source>
        <dbReference type="Proteomes" id="UP000645217"/>
    </source>
</evidence>